<gene>
    <name evidence="2" type="ORF">BG006_004507</name>
</gene>
<evidence type="ECO:0000313" key="3">
    <source>
        <dbReference type="Proteomes" id="UP000696485"/>
    </source>
</evidence>
<protein>
    <submittedName>
        <fullName evidence="2">Uncharacterized protein</fullName>
    </submittedName>
</protein>
<proteinExistence type="predicted"/>
<name>A0A9P5SVT1_9FUNG</name>
<reference evidence="2" key="1">
    <citation type="journal article" date="2020" name="Fungal Divers.">
        <title>Resolving the Mortierellaceae phylogeny through synthesis of multi-gene phylogenetics and phylogenomics.</title>
        <authorList>
            <person name="Vandepol N."/>
            <person name="Liber J."/>
            <person name="Desiro A."/>
            <person name="Na H."/>
            <person name="Kennedy M."/>
            <person name="Barry K."/>
            <person name="Grigoriev I.V."/>
            <person name="Miller A.N."/>
            <person name="O'Donnell K."/>
            <person name="Stajich J.E."/>
            <person name="Bonito G."/>
        </authorList>
    </citation>
    <scope>NUCLEOTIDE SEQUENCE</scope>
    <source>
        <strain evidence="2">NVP1</strain>
    </source>
</reference>
<organism evidence="2 3">
    <name type="scientific">Podila minutissima</name>
    <dbReference type="NCBI Taxonomy" id="64525"/>
    <lineage>
        <taxon>Eukaryota</taxon>
        <taxon>Fungi</taxon>
        <taxon>Fungi incertae sedis</taxon>
        <taxon>Mucoromycota</taxon>
        <taxon>Mortierellomycotina</taxon>
        <taxon>Mortierellomycetes</taxon>
        <taxon>Mortierellales</taxon>
        <taxon>Mortierellaceae</taxon>
        <taxon>Podila</taxon>
    </lineage>
</organism>
<sequence length="106" mass="12177">MKFAKIAILALAAPVSVALAAPAADDDKDNHYDNDDHHYGDYSKCTISAFKPSWSKIAKCCHKYKGDSDFDKKRKYFKCKLPIYYEGYMRKCIKDLDHACTVDCYY</sequence>
<dbReference type="AlphaFoldDB" id="A0A9P5SVT1"/>
<comment type="caution">
    <text evidence="2">The sequence shown here is derived from an EMBL/GenBank/DDBJ whole genome shotgun (WGS) entry which is preliminary data.</text>
</comment>
<keyword evidence="1" id="KW-0732">Signal</keyword>
<accession>A0A9P5SVT1</accession>
<dbReference type="EMBL" id="JAAAUY010000025">
    <property type="protein sequence ID" value="KAF9337480.1"/>
    <property type="molecule type" value="Genomic_DNA"/>
</dbReference>
<evidence type="ECO:0000256" key="1">
    <source>
        <dbReference type="SAM" id="SignalP"/>
    </source>
</evidence>
<keyword evidence="3" id="KW-1185">Reference proteome</keyword>
<feature type="chain" id="PRO_5040284056" evidence="1">
    <location>
        <begin position="21"/>
        <end position="106"/>
    </location>
</feature>
<feature type="signal peptide" evidence="1">
    <location>
        <begin position="1"/>
        <end position="20"/>
    </location>
</feature>
<dbReference type="Proteomes" id="UP000696485">
    <property type="component" value="Unassembled WGS sequence"/>
</dbReference>
<evidence type="ECO:0000313" key="2">
    <source>
        <dbReference type="EMBL" id="KAF9337480.1"/>
    </source>
</evidence>